<dbReference type="GO" id="GO:0071949">
    <property type="term" value="F:FAD binding"/>
    <property type="evidence" value="ECO:0007669"/>
    <property type="project" value="InterPro"/>
</dbReference>
<name>A0A1L9RJE4_ASPWE</name>
<dbReference type="STRING" id="1073089.A0A1L9RJE4"/>
<evidence type="ECO:0000256" key="1">
    <source>
        <dbReference type="ARBA" id="ARBA00022630"/>
    </source>
</evidence>
<dbReference type="PANTHER" id="PTHR46865:SF7">
    <property type="entry name" value="MONOOXYGENASE, PUTATIVE (AFU_ORTHOLOGUE AFUA_8G07040)-RELATED"/>
    <property type="match status" value="1"/>
</dbReference>
<dbReference type="OrthoDB" id="655030at2759"/>
<proteinExistence type="predicted"/>
<dbReference type="Pfam" id="PF01494">
    <property type="entry name" value="FAD_binding_3"/>
    <property type="match status" value="1"/>
</dbReference>
<dbReference type="VEuPathDB" id="FungiDB:ASPWEDRAFT_40183"/>
<keyword evidence="7" id="KW-1185">Reference proteome</keyword>
<reference evidence="7" key="1">
    <citation type="journal article" date="2017" name="Genome Biol.">
        <title>Comparative genomics reveals high biological diversity and specific adaptations in the industrially and medically important fungal genus Aspergillus.</title>
        <authorList>
            <person name="de Vries R.P."/>
            <person name="Riley R."/>
            <person name="Wiebenga A."/>
            <person name="Aguilar-Osorio G."/>
            <person name="Amillis S."/>
            <person name="Uchima C.A."/>
            <person name="Anderluh G."/>
            <person name="Asadollahi M."/>
            <person name="Askin M."/>
            <person name="Barry K."/>
            <person name="Battaglia E."/>
            <person name="Bayram O."/>
            <person name="Benocci T."/>
            <person name="Braus-Stromeyer S.A."/>
            <person name="Caldana C."/>
            <person name="Canovas D."/>
            <person name="Cerqueira G.C."/>
            <person name="Chen F."/>
            <person name="Chen W."/>
            <person name="Choi C."/>
            <person name="Clum A."/>
            <person name="Dos Santos R.A."/>
            <person name="Damasio A.R."/>
            <person name="Diallinas G."/>
            <person name="Emri T."/>
            <person name="Fekete E."/>
            <person name="Flipphi M."/>
            <person name="Freyberg S."/>
            <person name="Gallo A."/>
            <person name="Gournas C."/>
            <person name="Habgood R."/>
            <person name="Hainaut M."/>
            <person name="Harispe M.L."/>
            <person name="Henrissat B."/>
            <person name="Hilden K.S."/>
            <person name="Hope R."/>
            <person name="Hossain A."/>
            <person name="Karabika E."/>
            <person name="Karaffa L."/>
            <person name="Karanyi Z."/>
            <person name="Krasevec N."/>
            <person name="Kuo A."/>
            <person name="Kusch H."/>
            <person name="LaButti K."/>
            <person name="Lagendijk E.L."/>
            <person name="Lapidus A."/>
            <person name="Levasseur A."/>
            <person name="Lindquist E."/>
            <person name="Lipzen A."/>
            <person name="Logrieco A.F."/>
            <person name="MacCabe A."/>
            <person name="Maekelae M.R."/>
            <person name="Malavazi I."/>
            <person name="Melin P."/>
            <person name="Meyer V."/>
            <person name="Mielnichuk N."/>
            <person name="Miskei M."/>
            <person name="Molnar A.P."/>
            <person name="Mule G."/>
            <person name="Ngan C.Y."/>
            <person name="Orejas M."/>
            <person name="Orosz E."/>
            <person name="Ouedraogo J.P."/>
            <person name="Overkamp K.M."/>
            <person name="Park H.-S."/>
            <person name="Perrone G."/>
            <person name="Piumi F."/>
            <person name="Punt P.J."/>
            <person name="Ram A.F."/>
            <person name="Ramon A."/>
            <person name="Rauscher S."/>
            <person name="Record E."/>
            <person name="Riano-Pachon D.M."/>
            <person name="Robert V."/>
            <person name="Roehrig J."/>
            <person name="Ruller R."/>
            <person name="Salamov A."/>
            <person name="Salih N.S."/>
            <person name="Samson R.A."/>
            <person name="Sandor E."/>
            <person name="Sanguinetti M."/>
            <person name="Schuetze T."/>
            <person name="Sepcic K."/>
            <person name="Shelest E."/>
            <person name="Sherlock G."/>
            <person name="Sophianopoulou V."/>
            <person name="Squina F.M."/>
            <person name="Sun H."/>
            <person name="Susca A."/>
            <person name="Todd R.B."/>
            <person name="Tsang A."/>
            <person name="Unkles S.E."/>
            <person name="van de Wiele N."/>
            <person name="van Rossen-Uffink D."/>
            <person name="Oliveira J.V."/>
            <person name="Vesth T.C."/>
            <person name="Visser J."/>
            <person name="Yu J.-H."/>
            <person name="Zhou M."/>
            <person name="Andersen M.R."/>
            <person name="Archer D.B."/>
            <person name="Baker S.E."/>
            <person name="Benoit I."/>
            <person name="Brakhage A.A."/>
            <person name="Braus G.H."/>
            <person name="Fischer R."/>
            <person name="Frisvad J.C."/>
            <person name="Goldman G.H."/>
            <person name="Houbraken J."/>
            <person name="Oakley B."/>
            <person name="Pocsi I."/>
            <person name="Scazzocchio C."/>
            <person name="Seiboth B."/>
            <person name="vanKuyk P.A."/>
            <person name="Wortman J."/>
            <person name="Dyer P.S."/>
            <person name="Grigoriev I.V."/>
        </authorList>
    </citation>
    <scope>NUCLEOTIDE SEQUENCE [LARGE SCALE GENOMIC DNA]</scope>
    <source>
        <strain evidence="7">DTO 134E9</strain>
    </source>
</reference>
<evidence type="ECO:0000259" key="5">
    <source>
        <dbReference type="Pfam" id="PF01494"/>
    </source>
</evidence>
<gene>
    <name evidence="6" type="ORF">ASPWEDRAFT_40183</name>
</gene>
<dbReference type="AlphaFoldDB" id="A0A1L9RJE4"/>
<evidence type="ECO:0000313" key="7">
    <source>
        <dbReference type="Proteomes" id="UP000184383"/>
    </source>
</evidence>
<dbReference type="InterPro" id="IPR002938">
    <property type="entry name" value="FAD-bd"/>
</dbReference>
<dbReference type="PRINTS" id="PR00420">
    <property type="entry name" value="RNGMNOXGNASE"/>
</dbReference>
<dbReference type="Proteomes" id="UP000184383">
    <property type="component" value="Unassembled WGS sequence"/>
</dbReference>
<keyword evidence="1" id="KW-0285">Flavoprotein</keyword>
<evidence type="ECO:0000256" key="2">
    <source>
        <dbReference type="ARBA" id="ARBA00022827"/>
    </source>
</evidence>
<keyword evidence="4" id="KW-0812">Transmembrane</keyword>
<keyword evidence="2" id="KW-0274">FAD</keyword>
<evidence type="ECO:0000256" key="3">
    <source>
        <dbReference type="ARBA" id="ARBA00023002"/>
    </source>
</evidence>
<feature type="domain" description="FAD-binding" evidence="5">
    <location>
        <begin position="4"/>
        <end position="353"/>
    </location>
</feature>
<accession>A0A1L9RJE4</accession>
<keyword evidence="3" id="KW-0560">Oxidoreductase</keyword>
<dbReference type="SUPFAM" id="SSF51905">
    <property type="entry name" value="FAD/NAD(P)-binding domain"/>
    <property type="match status" value="1"/>
</dbReference>
<sequence length="410" mass="45754">MPLKILISGGGIAGPALAFWLSKLGHHITIFERFPSLRASGQQIDLRGHGIEVMKRMGLEEIFRSKAVAEKGLQFVDAHGKQRAFFAVNAKEGLQSFTTDYEIMRGDLCRILYDATKDNVQYIFGVSVESLAQDAQRVNVHFSNGKQDTFDLVVGADGQSSRTRRMIVDADKPDPFRFLGLYTAHMTIPREDDEYVSSIFHAPGKRSVFTRRHAEDTIQGYLSYCGVSDELQNARDIQAQKKAWAKLFDGAGWQSNRIINAMQTDSAGDFYSAKVGQVKLDRWSRGRIVLTGDAAFCPSPMTGMGTTSALVGAYVMAGEIGRFCKNDNSEEAVMAALDSYDCRFRPFIDQVQRLAPGMPGLAFPETAWGIAILHFLMWLAVFLRVDILTSWLLGEDVKWEMPEYAELMQS</sequence>
<keyword evidence="4" id="KW-1133">Transmembrane helix</keyword>
<dbReference type="GeneID" id="63751108"/>
<dbReference type="GO" id="GO:0016491">
    <property type="term" value="F:oxidoreductase activity"/>
    <property type="evidence" value="ECO:0007669"/>
    <property type="project" value="UniProtKB-KW"/>
</dbReference>
<protein>
    <recommendedName>
        <fullName evidence="5">FAD-binding domain-containing protein</fullName>
    </recommendedName>
</protein>
<dbReference type="InterPro" id="IPR051704">
    <property type="entry name" value="FAD_aromatic-hydroxylase"/>
</dbReference>
<feature type="transmembrane region" description="Helical" evidence="4">
    <location>
        <begin position="366"/>
        <end position="385"/>
    </location>
</feature>
<dbReference type="EMBL" id="KV878212">
    <property type="protein sequence ID" value="OJJ35052.1"/>
    <property type="molecule type" value="Genomic_DNA"/>
</dbReference>
<dbReference type="RefSeq" id="XP_040688728.1">
    <property type="nucleotide sequence ID" value="XM_040835260.1"/>
</dbReference>
<dbReference type="Gene3D" id="3.50.50.60">
    <property type="entry name" value="FAD/NAD(P)-binding domain"/>
    <property type="match status" value="1"/>
</dbReference>
<evidence type="ECO:0000256" key="4">
    <source>
        <dbReference type="SAM" id="Phobius"/>
    </source>
</evidence>
<organism evidence="6 7">
    <name type="scientific">Aspergillus wentii DTO 134E9</name>
    <dbReference type="NCBI Taxonomy" id="1073089"/>
    <lineage>
        <taxon>Eukaryota</taxon>
        <taxon>Fungi</taxon>
        <taxon>Dikarya</taxon>
        <taxon>Ascomycota</taxon>
        <taxon>Pezizomycotina</taxon>
        <taxon>Eurotiomycetes</taxon>
        <taxon>Eurotiomycetidae</taxon>
        <taxon>Eurotiales</taxon>
        <taxon>Aspergillaceae</taxon>
        <taxon>Aspergillus</taxon>
        <taxon>Aspergillus subgen. Cremei</taxon>
    </lineage>
</organism>
<evidence type="ECO:0000313" key="6">
    <source>
        <dbReference type="EMBL" id="OJJ35052.1"/>
    </source>
</evidence>
<dbReference type="InterPro" id="IPR036188">
    <property type="entry name" value="FAD/NAD-bd_sf"/>
</dbReference>
<dbReference type="PANTHER" id="PTHR46865">
    <property type="entry name" value="OXIDOREDUCTASE-RELATED"/>
    <property type="match status" value="1"/>
</dbReference>
<dbReference type="Gene3D" id="3.30.9.10">
    <property type="entry name" value="D-Amino Acid Oxidase, subunit A, domain 2"/>
    <property type="match status" value="1"/>
</dbReference>
<keyword evidence="4" id="KW-0472">Membrane</keyword>